<gene>
    <name evidence="2" type="ORF">GCM10007350_11270</name>
</gene>
<dbReference type="Gene3D" id="3.40.630.30">
    <property type="match status" value="1"/>
</dbReference>
<dbReference type="PANTHER" id="PTHR43792">
    <property type="entry name" value="GNAT FAMILY, PUTATIVE (AFU_ORTHOLOGUE AFUA_3G00765)-RELATED-RELATED"/>
    <property type="match status" value="1"/>
</dbReference>
<evidence type="ECO:0000313" key="2">
    <source>
        <dbReference type="EMBL" id="GHD59579.1"/>
    </source>
</evidence>
<dbReference type="PANTHER" id="PTHR43792:SF1">
    <property type="entry name" value="N-ACETYLTRANSFERASE DOMAIN-CONTAINING PROTEIN"/>
    <property type="match status" value="1"/>
</dbReference>
<dbReference type="SUPFAM" id="SSF55729">
    <property type="entry name" value="Acyl-CoA N-acyltransferases (Nat)"/>
    <property type="match status" value="1"/>
</dbReference>
<comment type="caution">
    <text evidence="2">The sequence shown here is derived from an EMBL/GenBank/DDBJ whole genome shotgun (WGS) entry which is preliminary data.</text>
</comment>
<dbReference type="InterPro" id="IPR051531">
    <property type="entry name" value="N-acetyltransferase"/>
</dbReference>
<evidence type="ECO:0000259" key="1">
    <source>
        <dbReference type="PROSITE" id="PS51186"/>
    </source>
</evidence>
<dbReference type="InterPro" id="IPR016181">
    <property type="entry name" value="Acyl_CoA_acyltransferase"/>
</dbReference>
<name>A0ABQ3H0D2_9NEIS</name>
<dbReference type="InterPro" id="IPR000182">
    <property type="entry name" value="GNAT_dom"/>
</dbReference>
<dbReference type="Pfam" id="PF13302">
    <property type="entry name" value="Acetyltransf_3"/>
    <property type="match status" value="1"/>
</dbReference>
<reference evidence="3" key="1">
    <citation type="journal article" date="2019" name="Int. J. Syst. Evol. Microbiol.">
        <title>The Global Catalogue of Microorganisms (GCM) 10K type strain sequencing project: providing services to taxonomists for standard genome sequencing and annotation.</title>
        <authorList>
            <consortium name="The Broad Institute Genomics Platform"/>
            <consortium name="The Broad Institute Genome Sequencing Center for Infectious Disease"/>
            <person name="Wu L."/>
            <person name="Ma J."/>
        </authorList>
    </citation>
    <scope>NUCLEOTIDE SEQUENCE [LARGE SCALE GENOMIC DNA]</scope>
    <source>
        <strain evidence="3">KCTC 23701</strain>
    </source>
</reference>
<feature type="domain" description="N-acetyltransferase" evidence="1">
    <location>
        <begin position="26"/>
        <end position="177"/>
    </location>
</feature>
<dbReference type="Proteomes" id="UP000604737">
    <property type="component" value="Unassembled WGS sequence"/>
</dbReference>
<accession>A0ABQ3H0D2</accession>
<evidence type="ECO:0000313" key="3">
    <source>
        <dbReference type="Proteomes" id="UP000604737"/>
    </source>
</evidence>
<dbReference type="PROSITE" id="PS51186">
    <property type="entry name" value="GNAT"/>
    <property type="match status" value="1"/>
</dbReference>
<sequence length="181" mass="20458">MPADSPQKSLTTERLTLRPQKDTDAVVFRLLWTERDERAPPHRRIDADGRPNVDDIVRYIREERERERPGLLTVVLRETEEVIGYCGVVFDPNGDPADPELVFELLRAMHNRGLATEAGRAVITCMRESGFPRLRANVWDWNATSRHVLGKLGFVEVGTITKESAHGSSLLMVRDEGKAQA</sequence>
<protein>
    <submittedName>
        <fullName evidence="2">N-acetyltransferase</fullName>
    </submittedName>
</protein>
<organism evidence="2 3">
    <name type="scientific">Jeongeupia chitinilytica</name>
    <dbReference type="NCBI Taxonomy" id="1041641"/>
    <lineage>
        <taxon>Bacteria</taxon>
        <taxon>Pseudomonadati</taxon>
        <taxon>Pseudomonadota</taxon>
        <taxon>Betaproteobacteria</taxon>
        <taxon>Neisseriales</taxon>
        <taxon>Chitinibacteraceae</taxon>
        <taxon>Jeongeupia</taxon>
    </lineage>
</organism>
<dbReference type="RefSeq" id="WP_229797445.1">
    <property type="nucleotide sequence ID" value="NZ_BMYO01000002.1"/>
</dbReference>
<proteinExistence type="predicted"/>
<dbReference type="EMBL" id="BMYO01000002">
    <property type="protein sequence ID" value="GHD59579.1"/>
    <property type="molecule type" value="Genomic_DNA"/>
</dbReference>
<keyword evidence="3" id="KW-1185">Reference proteome</keyword>